<gene>
    <name evidence="3" type="ORF">D6D28_02101</name>
</gene>
<evidence type="ECO:0000313" key="4">
    <source>
        <dbReference type="Proteomes" id="UP000304951"/>
    </source>
</evidence>
<dbReference type="Gene3D" id="2.60.40.760">
    <property type="entry name" value="Expansin, cellulose-binding-like domain"/>
    <property type="match status" value="1"/>
</dbReference>
<dbReference type="PROSITE" id="PS50842">
    <property type="entry name" value="EXPANSIN_EG45"/>
    <property type="match status" value="1"/>
</dbReference>
<dbReference type="NCBIfam" id="NF041144">
    <property type="entry name" value="expansin_EXLX1"/>
    <property type="match status" value="1"/>
</dbReference>
<dbReference type="Gene3D" id="2.40.40.10">
    <property type="entry name" value="RlpA-like domain"/>
    <property type="match status" value="1"/>
</dbReference>
<dbReference type="InterPro" id="IPR051477">
    <property type="entry name" value="Expansin_CellWall"/>
</dbReference>
<dbReference type="EMBL" id="QZAF01000047">
    <property type="protein sequence ID" value="THV75075.1"/>
    <property type="molecule type" value="Genomic_DNA"/>
</dbReference>
<name>A0A4S8SVW5_AURPU</name>
<dbReference type="InterPro" id="IPR007112">
    <property type="entry name" value="Expansin/allergen_DPBB_dom"/>
</dbReference>
<evidence type="ECO:0000313" key="3">
    <source>
        <dbReference type="EMBL" id="THV75075.1"/>
    </source>
</evidence>
<dbReference type="InterPro" id="IPR036749">
    <property type="entry name" value="Expansin_CBD_sf"/>
</dbReference>
<dbReference type="PANTHER" id="PTHR31836">
    <property type="match status" value="1"/>
</dbReference>
<organism evidence="3 4">
    <name type="scientific">Aureobasidium pullulans</name>
    <name type="common">Black yeast</name>
    <name type="synonym">Pullularia pullulans</name>
    <dbReference type="NCBI Taxonomy" id="5580"/>
    <lineage>
        <taxon>Eukaryota</taxon>
        <taxon>Fungi</taxon>
        <taxon>Dikarya</taxon>
        <taxon>Ascomycota</taxon>
        <taxon>Pezizomycotina</taxon>
        <taxon>Dothideomycetes</taxon>
        <taxon>Dothideomycetidae</taxon>
        <taxon>Dothideales</taxon>
        <taxon>Saccotheciaceae</taxon>
        <taxon>Aureobasidium</taxon>
    </lineage>
</organism>
<sequence length="274" mass="29676">PRDCFHLQIFTFNPLSFLHLHSQLQSLVLLLYKMFFSTSSTALAALVLAPLALAAPATSPNPAILERSLNSGKGTWYGMSCGEEACWQQGACAFTDYVLPSSIAGSTCVSETIWNNGQNCGGCVSITYKGGAKKIAMVTNKTGGDKNHLDMSPNMFSKIANKNLGEIPIEWEFVPCPITDGLQIKMHGGSSQYWFAATVMNARLRTFKLEVSGDSGKTWKPTTRNVNNFFEITGGTGTKTAWVRATSEKGDTVIVKDVDMSSGKTTKSTVNYKA</sequence>
<dbReference type="AlphaFoldDB" id="A0A4S8SVW5"/>
<accession>A0A4S8SVW5</accession>
<comment type="caution">
    <text evidence="3">The sequence shown here is derived from an EMBL/GenBank/DDBJ whole genome shotgun (WGS) entry which is preliminary data.</text>
</comment>
<evidence type="ECO:0000256" key="1">
    <source>
        <dbReference type="ARBA" id="ARBA00022729"/>
    </source>
</evidence>
<dbReference type="CDD" id="cd22271">
    <property type="entry name" value="DPBB_EXP_N-like"/>
    <property type="match status" value="1"/>
</dbReference>
<feature type="non-terminal residue" evidence="3">
    <location>
        <position position="1"/>
    </location>
</feature>
<dbReference type="SUPFAM" id="SSF49590">
    <property type="entry name" value="PHL pollen allergen"/>
    <property type="match status" value="1"/>
</dbReference>
<dbReference type="Proteomes" id="UP000304951">
    <property type="component" value="Unassembled WGS sequence"/>
</dbReference>
<dbReference type="SUPFAM" id="SSF50685">
    <property type="entry name" value="Barwin-like endoglucanases"/>
    <property type="match status" value="1"/>
</dbReference>
<evidence type="ECO:0000259" key="2">
    <source>
        <dbReference type="PROSITE" id="PS50842"/>
    </source>
</evidence>
<feature type="domain" description="Expansin-like EG45" evidence="2">
    <location>
        <begin position="89"/>
        <end position="181"/>
    </location>
</feature>
<proteinExistence type="predicted"/>
<dbReference type="PANTHER" id="PTHR31836:SF21">
    <property type="entry name" value="EXPANSIN-LIKE PROTEIN 7"/>
    <property type="match status" value="1"/>
</dbReference>
<dbReference type="InterPro" id="IPR036908">
    <property type="entry name" value="RlpA-like_sf"/>
</dbReference>
<reference evidence="3 4" key="1">
    <citation type="submission" date="2018-10" db="EMBL/GenBank/DDBJ databases">
        <title>Fifty Aureobasidium pullulans genomes reveal a recombining polyextremotolerant generalist.</title>
        <authorList>
            <person name="Gostincar C."/>
            <person name="Turk M."/>
            <person name="Zajc J."/>
            <person name="Gunde-Cimerman N."/>
        </authorList>
    </citation>
    <scope>NUCLEOTIDE SEQUENCE [LARGE SCALE GENOMIC DNA]</scope>
    <source>
        <strain evidence="3 4">EXF-11900</strain>
    </source>
</reference>
<dbReference type="InterPro" id="IPR049818">
    <property type="entry name" value="Expansin_EXLX1-like"/>
</dbReference>
<protein>
    <submittedName>
        <fullName evidence="3">Barwin-like endoglucanase</fullName>
    </submittedName>
</protein>
<keyword evidence="1" id="KW-0732">Signal</keyword>